<feature type="compositionally biased region" description="Low complexity" evidence="24">
    <location>
        <begin position="945"/>
        <end position="964"/>
    </location>
</feature>
<feature type="compositionally biased region" description="Polar residues" evidence="24">
    <location>
        <begin position="976"/>
        <end position="989"/>
    </location>
</feature>
<dbReference type="InterPro" id="IPR011009">
    <property type="entry name" value="Kinase-like_dom_sf"/>
</dbReference>
<keyword evidence="14 28" id="KW-0418">Kinase</keyword>
<evidence type="ECO:0000256" key="22">
    <source>
        <dbReference type="PROSITE-ProRule" id="PRU10141"/>
    </source>
</evidence>
<evidence type="ECO:0000259" key="26">
    <source>
        <dbReference type="PROSITE" id="PS50033"/>
    </source>
</evidence>
<dbReference type="GO" id="GO:0006364">
    <property type="term" value="P:rRNA processing"/>
    <property type="evidence" value="ECO:0007669"/>
    <property type="project" value="UniProtKB-KW"/>
</dbReference>
<dbReference type="FunFam" id="1.10.510.10:FF:000499">
    <property type="entry name" value="Serine/threonine-protein kinase KIC1"/>
    <property type="match status" value="1"/>
</dbReference>
<feature type="coiled-coil region" evidence="23">
    <location>
        <begin position="637"/>
        <end position="664"/>
    </location>
</feature>
<dbReference type="Pfam" id="PF13899">
    <property type="entry name" value="Thioredoxin_7"/>
    <property type="match status" value="1"/>
</dbReference>
<feature type="domain" description="Protein kinase" evidence="25">
    <location>
        <begin position="611"/>
        <end position="861"/>
    </location>
</feature>
<evidence type="ECO:0000256" key="15">
    <source>
        <dbReference type="ARBA" id="ARBA00022840"/>
    </source>
</evidence>
<keyword evidence="6" id="KW-0963">Cytoplasm</keyword>
<feature type="compositionally biased region" description="Low complexity" evidence="24">
    <location>
        <begin position="368"/>
        <end position="385"/>
    </location>
</feature>
<evidence type="ECO:0000256" key="21">
    <source>
        <dbReference type="ARBA" id="ARBA00048679"/>
    </source>
</evidence>
<dbReference type="SUPFAM" id="SSF54236">
    <property type="entry name" value="Ubiquitin-like"/>
    <property type="match status" value="1"/>
</dbReference>
<feature type="region of interest" description="Disordered" evidence="24">
    <location>
        <begin position="884"/>
        <end position="909"/>
    </location>
</feature>
<comment type="similarity">
    <text evidence="3">Belongs to the snRNP Sm proteins family. SmF/LSm6 subfamily.</text>
</comment>
<sequence length="1160" mass="126315">MSENNKTSRTSPTDFLNIIIGKRVFVRLNSGIDYKGVLSCLDGYMNIALEMTEEYVDGELRNRYGDAFIRGNNVLPMESEQVQNFCAVTGAEPDVATGYLQVAESNVEQAILLYFENGGQPLHAHEEPAAAVTGTATTGVGLDADGTRAPIPARSAVLADGYGNDMGSVYHHTSYESNHHHSLRRVAAATTASSIFNQNTAAGRVPFRDFAQEAAEMAGGAAAAADETSGNFSRRSRLAELFKPPFDIMHQGNLDSARQTAMHEGKWVLINLQEVSEFRCQALNRDIWSQNIVKEVVGKEFIFLQIATDTPEGRRVATMYNATSFPFIAVIHPKTGEKRTSFTRYMNVPDIIEDITTFTFDNALPKKAGASSRSGNESASSSRPAETTAHGNSRVSHMSEAEMMEAAIAASRTGNMQQPLTIDDSDSEPSLGYGDDTSSYSEIESISSEEDEDEDEVVKMDVDDTTSGHAQTTTTLLPAESQRMSDEAIDTTENVPDAWYKALPLSEPAQPNSGPTATQIKFRFPGGNYVVRRFAKTDKVKVIFQYLKATRPEATSQAPEVQFMHKRLADCLGQTIEAAKLVNASLFVEGVFITTLGLDDMATPQNPNDLFTKQERIGRGSFGEVYKGFENRTKQQVAIKIIDLESAEDEIEDIQQEIFILSQLDNASVTKYFGAFLDGSKLWIVMEYCGGGSCADLMKAGRISENYIAIILREMLHGLNYLHHENKIHRDIKAANILLTAQGHVKLADFGVSGQITATLTRKNTFVGTPFWMAPEVIKQSGYDFKADIWSLGITAIELARGQPPHAELHPMKVLFVIPKNEPPELGGEYSKTFQEFVALCLKKDPKQRPTAEQLLRHKFIRSAKRTEHLVDLIKRWQGWKRTVPDNRGAKADGEAQQQQQQPSEGGQVSWDFDTVREALPTPQKSRANTGIAGSAARSQAHSGVNNVASSSSLVSSSSNMSALPAPPLIGGGAQGNRSRSGSTASNASGGLGINGSRVSSNYGTNIPPPSPGLQQRHVNNASPVNIPGQRSNLGPGLSASTPPPPGIGGGNSRPSSAHRNGSPSSRVQQAKAALHHPQPQRLAPGAVGRQNAPEDLYHNVLMPTLVRLEKLTSNTQAKAAYCTLAETIRRLEHEIPGIADVFSKELTTSVNKFYQSWRD</sequence>
<dbReference type="CDD" id="cd01767">
    <property type="entry name" value="UBX"/>
    <property type="match status" value="1"/>
</dbReference>
<dbReference type="SUPFAM" id="SSF52833">
    <property type="entry name" value="Thioredoxin-like"/>
    <property type="match status" value="1"/>
</dbReference>
<dbReference type="EMBL" id="KZ303543">
    <property type="protein sequence ID" value="PIA13229.1"/>
    <property type="molecule type" value="Genomic_DNA"/>
</dbReference>
<dbReference type="GO" id="GO:0005681">
    <property type="term" value="C:spliceosomal complex"/>
    <property type="evidence" value="ECO:0007669"/>
    <property type="project" value="UniProtKB-KW"/>
</dbReference>
<dbReference type="CDD" id="cd01726">
    <property type="entry name" value="LSm6"/>
    <property type="match status" value="1"/>
</dbReference>
<dbReference type="InterPro" id="IPR029071">
    <property type="entry name" value="Ubiquitin-like_domsf"/>
</dbReference>
<dbReference type="Pfam" id="PF00789">
    <property type="entry name" value="UBX"/>
    <property type="match status" value="1"/>
</dbReference>
<keyword evidence="10" id="KW-0808">Transferase</keyword>
<evidence type="ECO:0000259" key="27">
    <source>
        <dbReference type="PROSITE" id="PS52002"/>
    </source>
</evidence>
<feature type="region of interest" description="Disordered" evidence="24">
    <location>
        <begin position="412"/>
        <end position="456"/>
    </location>
</feature>
<evidence type="ECO:0000256" key="3">
    <source>
        <dbReference type="ARBA" id="ARBA00007927"/>
    </source>
</evidence>
<keyword evidence="18" id="KW-0539">Nucleus</keyword>
<evidence type="ECO:0000256" key="10">
    <source>
        <dbReference type="ARBA" id="ARBA00022679"/>
    </source>
</evidence>
<dbReference type="Pfam" id="PF01423">
    <property type="entry name" value="LSM"/>
    <property type="match status" value="1"/>
</dbReference>
<protein>
    <recommendedName>
        <fullName evidence="5">non-specific serine/threonine protein kinase</fullName>
        <ecNumber evidence="5">2.7.11.1</ecNumber>
    </recommendedName>
</protein>
<dbReference type="Gene3D" id="3.40.30.10">
    <property type="entry name" value="Glutaredoxin"/>
    <property type="match status" value="1"/>
</dbReference>
<dbReference type="Pfam" id="PF14555">
    <property type="entry name" value="UBA_4"/>
    <property type="match status" value="1"/>
</dbReference>
<feature type="compositionally biased region" description="Polar residues" evidence="24">
    <location>
        <begin position="1013"/>
        <end position="1033"/>
    </location>
</feature>
<keyword evidence="15 22" id="KW-0067">ATP-binding</keyword>
<keyword evidence="13 22" id="KW-0547">Nucleotide-binding</keyword>
<dbReference type="Pfam" id="PF00069">
    <property type="entry name" value="Pkinase"/>
    <property type="match status" value="1"/>
</dbReference>
<dbReference type="GO" id="GO:0004674">
    <property type="term" value="F:protein serine/threonine kinase activity"/>
    <property type="evidence" value="ECO:0007669"/>
    <property type="project" value="UniProtKB-KW"/>
</dbReference>
<feature type="domain" description="Sm" evidence="27">
    <location>
        <begin position="11"/>
        <end position="83"/>
    </location>
</feature>
<dbReference type="STRING" id="763665.A0A2G5B2I4"/>
<dbReference type="InterPro" id="IPR001163">
    <property type="entry name" value="Sm_dom_euk/arc"/>
</dbReference>
<dbReference type="InterPro" id="IPR001012">
    <property type="entry name" value="UBX_dom"/>
</dbReference>
<dbReference type="Gene3D" id="1.10.510.10">
    <property type="entry name" value="Transferase(Phosphotransferase) domain 1"/>
    <property type="match status" value="1"/>
</dbReference>
<feature type="region of interest" description="Disordered" evidence="24">
    <location>
        <begin position="366"/>
        <end position="396"/>
    </location>
</feature>
<feature type="compositionally biased region" description="Basic and acidic residues" evidence="24">
    <location>
        <begin position="884"/>
        <end position="894"/>
    </location>
</feature>
<dbReference type="SUPFAM" id="SSF46934">
    <property type="entry name" value="UBA-like"/>
    <property type="match status" value="1"/>
</dbReference>
<dbReference type="SUPFAM" id="SSF56112">
    <property type="entry name" value="Protein kinase-like (PK-like)"/>
    <property type="match status" value="1"/>
</dbReference>
<organism evidence="28 29">
    <name type="scientific">Coemansia reversa (strain ATCC 12441 / NRRL 1564)</name>
    <dbReference type="NCBI Taxonomy" id="763665"/>
    <lineage>
        <taxon>Eukaryota</taxon>
        <taxon>Fungi</taxon>
        <taxon>Fungi incertae sedis</taxon>
        <taxon>Zoopagomycota</taxon>
        <taxon>Kickxellomycotina</taxon>
        <taxon>Kickxellomycetes</taxon>
        <taxon>Kickxellales</taxon>
        <taxon>Kickxellaceae</taxon>
        <taxon>Coemansia</taxon>
    </lineage>
</organism>
<dbReference type="InterPro" id="IPR006577">
    <property type="entry name" value="UAS"/>
</dbReference>
<dbReference type="Gene3D" id="1.10.8.10">
    <property type="entry name" value="DNA helicase RuvA subunit, C-terminal domain"/>
    <property type="match status" value="1"/>
</dbReference>
<feature type="compositionally biased region" description="Polar residues" evidence="24">
    <location>
        <begin position="1053"/>
        <end position="1069"/>
    </location>
</feature>
<dbReference type="OrthoDB" id="248923at2759"/>
<keyword evidence="9" id="KW-0507">mRNA processing</keyword>
<dbReference type="PROSITE" id="PS00107">
    <property type="entry name" value="PROTEIN_KINASE_ATP"/>
    <property type="match status" value="1"/>
</dbReference>
<feature type="region of interest" description="Disordered" evidence="24">
    <location>
        <begin position="921"/>
        <end position="1091"/>
    </location>
</feature>
<feature type="compositionally biased region" description="Acidic residues" evidence="24">
    <location>
        <begin position="447"/>
        <end position="456"/>
    </location>
</feature>
<keyword evidence="17" id="KW-0508">mRNA splicing</keyword>
<evidence type="ECO:0000256" key="4">
    <source>
        <dbReference type="ARBA" id="ARBA00008874"/>
    </source>
</evidence>
<evidence type="ECO:0000256" key="19">
    <source>
        <dbReference type="ARBA" id="ARBA00023274"/>
    </source>
</evidence>
<keyword evidence="7" id="KW-0723">Serine/threonine-protein kinase</keyword>
<evidence type="ECO:0000256" key="16">
    <source>
        <dbReference type="ARBA" id="ARBA00022884"/>
    </source>
</evidence>
<evidence type="ECO:0000256" key="13">
    <source>
        <dbReference type="ARBA" id="ARBA00022741"/>
    </source>
</evidence>
<dbReference type="CDD" id="cd14348">
    <property type="entry name" value="UBA_p47"/>
    <property type="match status" value="1"/>
</dbReference>
<dbReference type="GO" id="GO:0008380">
    <property type="term" value="P:RNA splicing"/>
    <property type="evidence" value="ECO:0007669"/>
    <property type="project" value="UniProtKB-KW"/>
</dbReference>
<dbReference type="InterPro" id="IPR017441">
    <property type="entry name" value="Protein_kinase_ATP_BS"/>
</dbReference>
<evidence type="ECO:0000256" key="6">
    <source>
        <dbReference type="ARBA" id="ARBA00022490"/>
    </source>
</evidence>
<dbReference type="SMART" id="SM00594">
    <property type="entry name" value="UAS"/>
    <property type="match status" value="1"/>
</dbReference>
<comment type="similarity">
    <text evidence="4">Belongs to the protein kinase superfamily. STE Ser/Thr protein kinase family. STE20 subfamily.</text>
</comment>
<evidence type="ECO:0000313" key="29">
    <source>
        <dbReference type="Proteomes" id="UP000242474"/>
    </source>
</evidence>
<evidence type="ECO:0000259" key="25">
    <source>
        <dbReference type="PROSITE" id="PS50011"/>
    </source>
</evidence>
<keyword evidence="12" id="KW-0747">Spliceosome</keyword>
<reference evidence="28 29" key="1">
    <citation type="journal article" date="2015" name="Genome Biol. Evol.">
        <title>Phylogenomic analyses indicate that early fungi evolved digesting cell walls of algal ancestors of land plants.</title>
        <authorList>
            <person name="Chang Y."/>
            <person name="Wang S."/>
            <person name="Sekimoto S."/>
            <person name="Aerts A.L."/>
            <person name="Choi C."/>
            <person name="Clum A."/>
            <person name="LaButti K.M."/>
            <person name="Lindquist E.A."/>
            <person name="Yee Ngan C."/>
            <person name="Ohm R.A."/>
            <person name="Salamov A.A."/>
            <person name="Grigoriev I.V."/>
            <person name="Spatafora J.W."/>
            <person name="Berbee M.L."/>
        </authorList>
    </citation>
    <scope>NUCLEOTIDE SEQUENCE [LARGE SCALE GENOMIC DNA]</scope>
    <source>
        <strain evidence="28 29">NRRL 1564</strain>
    </source>
</reference>
<evidence type="ECO:0000256" key="9">
    <source>
        <dbReference type="ARBA" id="ARBA00022664"/>
    </source>
</evidence>
<dbReference type="CDD" id="cd06609">
    <property type="entry name" value="STKc_MST3_like"/>
    <property type="match status" value="1"/>
</dbReference>
<proteinExistence type="inferred from homology"/>
<evidence type="ECO:0000313" key="28">
    <source>
        <dbReference type="EMBL" id="PIA13229.1"/>
    </source>
</evidence>
<evidence type="ECO:0000256" key="1">
    <source>
        <dbReference type="ARBA" id="ARBA00004123"/>
    </source>
</evidence>
<keyword evidence="16" id="KW-0694">RNA-binding</keyword>
<gene>
    <name evidence="28" type="ORF">COEREDRAFT_11656</name>
</gene>
<dbReference type="InterPro" id="IPR010920">
    <property type="entry name" value="LSM_dom_sf"/>
</dbReference>
<dbReference type="SUPFAM" id="SSF50182">
    <property type="entry name" value="Sm-like ribonucleoproteins"/>
    <property type="match status" value="1"/>
</dbReference>
<dbReference type="PROSITE" id="PS50033">
    <property type="entry name" value="UBX"/>
    <property type="match status" value="1"/>
</dbReference>
<dbReference type="Gene3D" id="3.30.200.20">
    <property type="entry name" value="Phosphorylase Kinase, domain 1"/>
    <property type="match status" value="1"/>
</dbReference>
<dbReference type="InterPro" id="IPR000719">
    <property type="entry name" value="Prot_kinase_dom"/>
</dbReference>
<feature type="domain" description="UBX" evidence="26">
    <location>
        <begin position="513"/>
        <end position="589"/>
    </location>
</feature>
<dbReference type="GO" id="GO:0003723">
    <property type="term" value="F:RNA binding"/>
    <property type="evidence" value="ECO:0007669"/>
    <property type="project" value="UniProtKB-KW"/>
</dbReference>
<evidence type="ECO:0000256" key="14">
    <source>
        <dbReference type="ARBA" id="ARBA00022777"/>
    </source>
</evidence>
<evidence type="ECO:0000256" key="24">
    <source>
        <dbReference type="SAM" id="MobiDB-lite"/>
    </source>
</evidence>
<dbReference type="InterPro" id="IPR047575">
    <property type="entry name" value="Sm"/>
</dbReference>
<dbReference type="GO" id="GO:0005524">
    <property type="term" value="F:ATP binding"/>
    <property type="evidence" value="ECO:0007669"/>
    <property type="project" value="UniProtKB-UniRule"/>
</dbReference>
<dbReference type="InterPro" id="IPR009060">
    <property type="entry name" value="UBA-like_sf"/>
</dbReference>
<evidence type="ECO:0000256" key="7">
    <source>
        <dbReference type="ARBA" id="ARBA00022527"/>
    </source>
</evidence>
<dbReference type="EC" id="2.7.11.1" evidence="5"/>
<name>A0A2G5B2I4_COERN</name>
<dbReference type="FunFam" id="2.30.30.100:FF:000044">
    <property type="entry name" value="Probable U6 snRNA-associated Sm-like protein LSm6"/>
    <property type="match status" value="1"/>
</dbReference>
<comment type="subcellular location">
    <subcellularLocation>
        <location evidence="2">Cytoplasm</location>
    </subcellularLocation>
    <subcellularLocation>
        <location evidence="1">Nucleus</location>
    </subcellularLocation>
</comment>
<dbReference type="GO" id="GO:0008033">
    <property type="term" value="P:tRNA processing"/>
    <property type="evidence" value="ECO:0007669"/>
    <property type="project" value="UniProtKB-KW"/>
</dbReference>
<evidence type="ECO:0000256" key="20">
    <source>
        <dbReference type="ARBA" id="ARBA00047899"/>
    </source>
</evidence>
<dbReference type="PROSITE" id="PS50011">
    <property type="entry name" value="PROTEIN_KINASE_DOM"/>
    <property type="match status" value="1"/>
</dbReference>
<dbReference type="PROSITE" id="PS52002">
    <property type="entry name" value="SM"/>
    <property type="match status" value="1"/>
</dbReference>
<evidence type="ECO:0000256" key="2">
    <source>
        <dbReference type="ARBA" id="ARBA00004496"/>
    </source>
</evidence>
<evidence type="ECO:0000256" key="12">
    <source>
        <dbReference type="ARBA" id="ARBA00022728"/>
    </source>
</evidence>
<dbReference type="Gene3D" id="2.30.30.100">
    <property type="match status" value="1"/>
</dbReference>
<dbReference type="PANTHER" id="PTHR48012:SF10">
    <property type="entry name" value="FI20177P1"/>
    <property type="match status" value="1"/>
</dbReference>
<evidence type="ECO:0000256" key="23">
    <source>
        <dbReference type="SAM" id="Coils"/>
    </source>
</evidence>
<dbReference type="GO" id="GO:0006397">
    <property type="term" value="P:mRNA processing"/>
    <property type="evidence" value="ECO:0007669"/>
    <property type="project" value="UniProtKB-KW"/>
</dbReference>
<dbReference type="PANTHER" id="PTHR48012">
    <property type="entry name" value="STERILE20-LIKE KINASE, ISOFORM B-RELATED"/>
    <property type="match status" value="1"/>
</dbReference>
<dbReference type="AlphaFoldDB" id="A0A2G5B2I4"/>
<evidence type="ECO:0000256" key="18">
    <source>
        <dbReference type="ARBA" id="ARBA00023242"/>
    </source>
</evidence>
<dbReference type="Gene3D" id="3.10.20.90">
    <property type="entry name" value="Phosphatidylinositol 3-kinase Catalytic Subunit, Chain A, domain 1"/>
    <property type="match status" value="1"/>
</dbReference>
<dbReference type="Proteomes" id="UP000242474">
    <property type="component" value="Unassembled WGS sequence"/>
</dbReference>
<feature type="binding site" evidence="22">
    <location>
        <position position="640"/>
    </location>
    <ligand>
        <name>ATP</name>
        <dbReference type="ChEBI" id="CHEBI:30616"/>
    </ligand>
</feature>
<keyword evidence="29" id="KW-1185">Reference proteome</keyword>
<keyword evidence="8" id="KW-0698">rRNA processing</keyword>
<comment type="catalytic activity">
    <reaction evidence="21">
        <text>L-seryl-[protein] + ATP = O-phospho-L-seryl-[protein] + ADP + H(+)</text>
        <dbReference type="Rhea" id="RHEA:17989"/>
        <dbReference type="Rhea" id="RHEA-COMP:9863"/>
        <dbReference type="Rhea" id="RHEA-COMP:11604"/>
        <dbReference type="ChEBI" id="CHEBI:15378"/>
        <dbReference type="ChEBI" id="CHEBI:29999"/>
        <dbReference type="ChEBI" id="CHEBI:30616"/>
        <dbReference type="ChEBI" id="CHEBI:83421"/>
        <dbReference type="ChEBI" id="CHEBI:456216"/>
        <dbReference type="EC" id="2.7.11.1"/>
    </reaction>
</comment>
<evidence type="ECO:0000256" key="8">
    <source>
        <dbReference type="ARBA" id="ARBA00022552"/>
    </source>
</evidence>
<feature type="compositionally biased region" description="Low complexity" evidence="24">
    <location>
        <begin position="435"/>
        <end position="446"/>
    </location>
</feature>
<dbReference type="InterPro" id="IPR036249">
    <property type="entry name" value="Thioredoxin-like_sf"/>
</dbReference>
<dbReference type="SMART" id="SM00651">
    <property type="entry name" value="Sm"/>
    <property type="match status" value="1"/>
</dbReference>
<evidence type="ECO:0000256" key="5">
    <source>
        <dbReference type="ARBA" id="ARBA00012513"/>
    </source>
</evidence>
<dbReference type="SMART" id="SM00220">
    <property type="entry name" value="S_TKc"/>
    <property type="match status" value="1"/>
</dbReference>
<dbReference type="GO" id="GO:0005737">
    <property type="term" value="C:cytoplasm"/>
    <property type="evidence" value="ECO:0007669"/>
    <property type="project" value="UniProtKB-SubCell"/>
</dbReference>
<dbReference type="InterPro" id="IPR050629">
    <property type="entry name" value="STE20/SPS1-PAK"/>
</dbReference>
<keyword evidence="11" id="KW-0819">tRNA processing</keyword>
<comment type="catalytic activity">
    <reaction evidence="20">
        <text>L-threonyl-[protein] + ATP = O-phospho-L-threonyl-[protein] + ADP + H(+)</text>
        <dbReference type="Rhea" id="RHEA:46608"/>
        <dbReference type="Rhea" id="RHEA-COMP:11060"/>
        <dbReference type="Rhea" id="RHEA-COMP:11605"/>
        <dbReference type="ChEBI" id="CHEBI:15378"/>
        <dbReference type="ChEBI" id="CHEBI:30013"/>
        <dbReference type="ChEBI" id="CHEBI:30616"/>
        <dbReference type="ChEBI" id="CHEBI:61977"/>
        <dbReference type="ChEBI" id="CHEBI:456216"/>
        <dbReference type="EC" id="2.7.11.1"/>
    </reaction>
</comment>
<accession>A0A2G5B2I4</accession>
<evidence type="ECO:0000256" key="11">
    <source>
        <dbReference type="ARBA" id="ARBA00022694"/>
    </source>
</evidence>
<evidence type="ECO:0000256" key="17">
    <source>
        <dbReference type="ARBA" id="ARBA00023187"/>
    </source>
</evidence>
<dbReference type="CDD" id="cd02958">
    <property type="entry name" value="UAS"/>
    <property type="match status" value="1"/>
</dbReference>
<keyword evidence="23" id="KW-0175">Coiled coil</keyword>
<keyword evidence="19" id="KW-0687">Ribonucleoprotein</keyword>